<dbReference type="PANTHER" id="PTHR45947">
    <property type="entry name" value="SULFOQUINOVOSYL TRANSFERASE SQD2"/>
    <property type="match status" value="1"/>
</dbReference>
<evidence type="ECO:0000313" key="3">
    <source>
        <dbReference type="Proteomes" id="UP000182712"/>
    </source>
</evidence>
<keyword evidence="2" id="KW-0808">Transferase</keyword>
<reference evidence="2 3" key="1">
    <citation type="submission" date="2016-10" db="EMBL/GenBank/DDBJ databases">
        <authorList>
            <person name="de Groot N.N."/>
        </authorList>
    </citation>
    <scope>NUCLEOTIDE SEQUENCE [LARGE SCALE GENOMIC DNA]</scope>
    <source>
        <strain evidence="2 3">VTM2R47</strain>
    </source>
</reference>
<dbReference type="Gene3D" id="3.40.50.2000">
    <property type="entry name" value="Glycogen Phosphorylase B"/>
    <property type="match status" value="2"/>
</dbReference>
<organism evidence="2 3">
    <name type="scientific">Streptococcus gallolyticus</name>
    <dbReference type="NCBI Taxonomy" id="315405"/>
    <lineage>
        <taxon>Bacteria</taxon>
        <taxon>Bacillati</taxon>
        <taxon>Bacillota</taxon>
        <taxon>Bacilli</taxon>
        <taxon>Lactobacillales</taxon>
        <taxon>Streptococcaceae</taxon>
        <taxon>Streptococcus</taxon>
    </lineage>
</organism>
<dbReference type="AlphaFoldDB" id="A0A1H9QC79"/>
<dbReference type="RefSeq" id="WP_074627541.1">
    <property type="nucleotide sequence ID" value="NZ_FOGM01000005.1"/>
</dbReference>
<dbReference type="Pfam" id="PF00534">
    <property type="entry name" value="Glycos_transf_1"/>
    <property type="match status" value="1"/>
</dbReference>
<dbReference type="InterPro" id="IPR001296">
    <property type="entry name" value="Glyco_trans_1"/>
</dbReference>
<dbReference type="PANTHER" id="PTHR45947:SF3">
    <property type="entry name" value="SULFOQUINOVOSYL TRANSFERASE SQD2"/>
    <property type="match status" value="1"/>
</dbReference>
<dbReference type="EMBL" id="FOGM01000005">
    <property type="protein sequence ID" value="SER58037.1"/>
    <property type="molecule type" value="Genomic_DNA"/>
</dbReference>
<dbReference type="SUPFAM" id="SSF53756">
    <property type="entry name" value="UDP-Glycosyltransferase/glycogen phosphorylase"/>
    <property type="match status" value="1"/>
</dbReference>
<accession>A0A1H9QC79</accession>
<name>A0A1H9QC79_9STRE</name>
<evidence type="ECO:0000313" key="2">
    <source>
        <dbReference type="EMBL" id="SER58037.1"/>
    </source>
</evidence>
<sequence>MYKVLIFGMTENPGGVESFVMNYLRQTNDIEFDFLCNTLNNIAYEDEILQMNSKVYHIPSLGKNPFRYFREVKKFFKNHSCEYDAIWVNLNSLANIDYIKLAKKYGLKRIILHSHNSQNMEVGIKGMVKSILHHYNRKKVKLYATDFWACSEEAGKFFYDDGDELLTKVKIIPNAIPVEKTAFSSTKRMCIRKKLGIEEDTYVLGNVGRLQYQKNQEFMIEVFYSLEKRLKKSRLILVGDGPDKEKLVSKVTELHLEDKVIFAGIQRDIQAYLSAFDLFFFPSRFEGLSIAALEAQANGVPILSSEGVVPNELKLLDNFEFYSLDNSIEDWVKQLLFMKNSAVRYSSDKVLQSFIESGYEIREAANTLEKRFLNEREEISNC</sequence>
<dbReference type="Proteomes" id="UP000182712">
    <property type="component" value="Unassembled WGS sequence"/>
</dbReference>
<dbReference type="InterPro" id="IPR050194">
    <property type="entry name" value="Glycosyltransferase_grp1"/>
</dbReference>
<proteinExistence type="predicted"/>
<protein>
    <submittedName>
        <fullName evidence="2">Glycosyltransferase involved in cell wall bisynthesis</fullName>
    </submittedName>
</protein>
<dbReference type="GO" id="GO:0016757">
    <property type="term" value="F:glycosyltransferase activity"/>
    <property type="evidence" value="ECO:0007669"/>
    <property type="project" value="InterPro"/>
</dbReference>
<gene>
    <name evidence="2" type="ORF">SAMN04487840_105106</name>
</gene>
<feature type="domain" description="Glycosyl transferase family 1" evidence="1">
    <location>
        <begin position="191"/>
        <end position="312"/>
    </location>
</feature>
<evidence type="ECO:0000259" key="1">
    <source>
        <dbReference type="Pfam" id="PF00534"/>
    </source>
</evidence>
<dbReference type="CDD" id="cd03812">
    <property type="entry name" value="GT4_CapH-like"/>
    <property type="match status" value="1"/>
</dbReference>